<dbReference type="FunCoup" id="B4KHW1">
    <property type="interactions" value="1336"/>
</dbReference>
<dbReference type="Pfam" id="PF08574">
    <property type="entry name" value="Iwr1"/>
    <property type="match status" value="1"/>
</dbReference>
<feature type="region of interest" description="Disordered" evidence="10">
    <location>
        <begin position="130"/>
        <end position="155"/>
    </location>
</feature>
<feature type="compositionally biased region" description="Acidic residues" evidence="10">
    <location>
        <begin position="338"/>
        <end position="360"/>
    </location>
</feature>
<dbReference type="InterPro" id="IPR040218">
    <property type="entry name" value="SLC7A6OS"/>
</dbReference>
<dbReference type="Proteomes" id="UP000009192">
    <property type="component" value="Unassembled WGS sequence"/>
</dbReference>
<comment type="subcellular location">
    <subcellularLocation>
        <location evidence="3">Cytoplasm</location>
    </subcellularLocation>
    <subcellularLocation>
        <location evidence="2">Nucleus</location>
    </subcellularLocation>
</comment>
<dbReference type="OMA" id="DCYNDDE"/>
<proteinExistence type="inferred from homology"/>
<feature type="domain" description="Transcription factor Iwr1" evidence="11">
    <location>
        <begin position="187"/>
        <end position="251"/>
    </location>
</feature>
<keyword evidence="13" id="KW-1185">Reference proteome</keyword>
<feature type="region of interest" description="Disordered" evidence="10">
    <location>
        <begin position="227"/>
        <end position="252"/>
    </location>
</feature>
<evidence type="ECO:0000256" key="2">
    <source>
        <dbReference type="ARBA" id="ARBA00004123"/>
    </source>
</evidence>
<feature type="region of interest" description="Disordered" evidence="10">
    <location>
        <begin position="91"/>
        <end position="110"/>
    </location>
</feature>
<feature type="region of interest" description="Disordered" evidence="10">
    <location>
        <begin position="334"/>
        <end position="360"/>
    </location>
</feature>
<evidence type="ECO:0000259" key="11">
    <source>
        <dbReference type="Pfam" id="PF08574"/>
    </source>
</evidence>
<keyword evidence="9" id="KW-0539">Nucleus</keyword>
<organism evidence="12 13">
    <name type="scientific">Drosophila mojavensis</name>
    <name type="common">Fruit fly</name>
    <dbReference type="NCBI Taxonomy" id="7230"/>
    <lineage>
        <taxon>Eukaryota</taxon>
        <taxon>Metazoa</taxon>
        <taxon>Ecdysozoa</taxon>
        <taxon>Arthropoda</taxon>
        <taxon>Hexapoda</taxon>
        <taxon>Insecta</taxon>
        <taxon>Pterygota</taxon>
        <taxon>Neoptera</taxon>
        <taxon>Endopterygota</taxon>
        <taxon>Diptera</taxon>
        <taxon>Brachycera</taxon>
        <taxon>Muscomorpha</taxon>
        <taxon>Ephydroidea</taxon>
        <taxon>Drosophilidae</taxon>
        <taxon>Drosophila</taxon>
    </lineage>
</organism>
<dbReference type="InParanoid" id="B4KHW1"/>
<evidence type="ECO:0000256" key="1">
    <source>
        <dbReference type="ARBA" id="ARBA00003202"/>
    </source>
</evidence>
<keyword evidence="6" id="KW-0813">Transport</keyword>
<evidence type="ECO:0000256" key="8">
    <source>
        <dbReference type="ARBA" id="ARBA00022927"/>
    </source>
</evidence>
<dbReference type="PANTHER" id="PTHR31196:SF2">
    <property type="entry name" value="RNA POLYMERASE II NUCLEAR LOCALIZATION PROTEIN SLC7A6OS-RELATED"/>
    <property type="match status" value="1"/>
</dbReference>
<evidence type="ECO:0000313" key="12">
    <source>
        <dbReference type="EMBL" id="EDW13398.1"/>
    </source>
</evidence>
<dbReference type="GO" id="GO:0015031">
    <property type="term" value="P:protein transport"/>
    <property type="evidence" value="ECO:0007669"/>
    <property type="project" value="UniProtKB-KW"/>
</dbReference>
<keyword evidence="7" id="KW-0963">Cytoplasm</keyword>
<dbReference type="GO" id="GO:0032502">
    <property type="term" value="P:developmental process"/>
    <property type="evidence" value="ECO:0007669"/>
    <property type="project" value="TreeGrafter"/>
</dbReference>
<dbReference type="InterPro" id="IPR013883">
    <property type="entry name" value="TF_Iwr1_dom"/>
</dbReference>
<evidence type="ECO:0000256" key="7">
    <source>
        <dbReference type="ARBA" id="ARBA00022490"/>
    </source>
</evidence>
<dbReference type="AlphaFoldDB" id="B4KHW1"/>
<accession>B4KHW1</accession>
<evidence type="ECO:0000313" key="13">
    <source>
        <dbReference type="Proteomes" id="UP000009192"/>
    </source>
</evidence>
<dbReference type="GO" id="GO:0005737">
    <property type="term" value="C:cytoplasm"/>
    <property type="evidence" value="ECO:0007669"/>
    <property type="project" value="UniProtKB-SubCell"/>
</dbReference>
<protein>
    <recommendedName>
        <fullName evidence="5">Probable RNA polymerase II nuclear localization protein SLC7A6OS</fullName>
    </recommendedName>
</protein>
<keyword evidence="8" id="KW-0653">Protein transport</keyword>
<dbReference type="PhylomeDB" id="B4KHW1"/>
<dbReference type="eggNOG" id="KOG4852">
    <property type="taxonomic scope" value="Eukaryota"/>
</dbReference>
<dbReference type="KEGG" id="dmo:Dmoj_GI18188"/>
<evidence type="ECO:0000256" key="5">
    <source>
        <dbReference type="ARBA" id="ARBA00017036"/>
    </source>
</evidence>
<dbReference type="PANTHER" id="PTHR31196">
    <property type="entry name" value="RNA POLYMERASE II NUCLEAR LOCALIZATION PROTEIN SLC7A6OS-RELATED"/>
    <property type="match status" value="1"/>
</dbReference>
<dbReference type="EMBL" id="CH933807">
    <property type="protein sequence ID" value="EDW13398.1"/>
    <property type="molecule type" value="Genomic_DNA"/>
</dbReference>
<evidence type="ECO:0000256" key="6">
    <source>
        <dbReference type="ARBA" id="ARBA00022448"/>
    </source>
</evidence>
<evidence type="ECO:0000256" key="10">
    <source>
        <dbReference type="SAM" id="MobiDB-lite"/>
    </source>
</evidence>
<evidence type="ECO:0000256" key="9">
    <source>
        <dbReference type="ARBA" id="ARBA00023242"/>
    </source>
</evidence>
<dbReference type="GO" id="GO:0005634">
    <property type="term" value="C:nucleus"/>
    <property type="evidence" value="ECO:0007669"/>
    <property type="project" value="UniProtKB-SubCell"/>
</dbReference>
<dbReference type="OrthoDB" id="6255506at2759"/>
<sequence>MPAVVRIKRRIDEEPHSAFLLNGKRRRLLNDEDAPATSTAPIADNKEEQNQVLLKFAGTLEKQDDCATKQFAAARMNKAIAKELVSQTRDTAKASALRRDKQRQEQQQLAREQRYRVVNCLRTTLNDVEEQQQEENGGTAAGSSNCNQAQSKTDSRQITIVDIESQQREQEPHLPLLDQQPVDSDVGYVYDLYVPENEMQAQYVDMFDDNYLSLRPVNEVFFEDCYNDDEDYDSEDSNQENYYTNDYPDDDDAGAMGSDEELCQRMNRFMFDDDDDEFASGSSDAEDYNEYHDPYVHTIDTESASFVDDVDFFNVERGSAYERYKRRILREAEGLDSCSEDSDADDADAYYETASEQDAD</sequence>
<feature type="compositionally biased region" description="Acidic residues" evidence="10">
    <location>
        <begin position="227"/>
        <end position="238"/>
    </location>
</feature>
<comment type="similarity">
    <text evidence="4">Belongs to the IWR1/SLC7A6OS family.</text>
</comment>
<gene>
    <name evidence="12" type="primary">Dmoj\GI18188</name>
    <name evidence="12" type="ORF">Dmoj_GI18188</name>
</gene>
<evidence type="ECO:0000256" key="4">
    <source>
        <dbReference type="ARBA" id="ARBA00010218"/>
    </source>
</evidence>
<name>B4KHW1_DROMO</name>
<reference evidence="12 13" key="1">
    <citation type="journal article" date="2007" name="Nature">
        <title>Evolution of genes and genomes on the Drosophila phylogeny.</title>
        <authorList>
            <consortium name="Drosophila 12 Genomes Consortium"/>
            <person name="Clark A.G."/>
            <person name="Eisen M.B."/>
            <person name="Smith D.R."/>
            <person name="Bergman C.M."/>
            <person name="Oliver B."/>
            <person name="Markow T.A."/>
            <person name="Kaufman T.C."/>
            <person name="Kellis M."/>
            <person name="Gelbart W."/>
            <person name="Iyer V.N."/>
            <person name="Pollard D.A."/>
            <person name="Sackton T.B."/>
            <person name="Larracuente A.M."/>
            <person name="Singh N.D."/>
            <person name="Abad J.P."/>
            <person name="Abt D.N."/>
            <person name="Adryan B."/>
            <person name="Aguade M."/>
            <person name="Akashi H."/>
            <person name="Anderson W.W."/>
            <person name="Aquadro C.F."/>
            <person name="Ardell D.H."/>
            <person name="Arguello R."/>
            <person name="Artieri C.G."/>
            <person name="Barbash D.A."/>
            <person name="Barker D."/>
            <person name="Barsanti P."/>
            <person name="Batterham P."/>
            <person name="Batzoglou S."/>
            <person name="Begun D."/>
            <person name="Bhutkar A."/>
            <person name="Blanco E."/>
            <person name="Bosak S.A."/>
            <person name="Bradley R.K."/>
            <person name="Brand A.D."/>
            <person name="Brent M.R."/>
            <person name="Brooks A.N."/>
            <person name="Brown R.H."/>
            <person name="Butlin R.K."/>
            <person name="Caggese C."/>
            <person name="Calvi B.R."/>
            <person name="Bernardo de Carvalho A."/>
            <person name="Caspi A."/>
            <person name="Castrezana S."/>
            <person name="Celniker S.E."/>
            <person name="Chang J.L."/>
            <person name="Chapple C."/>
            <person name="Chatterji S."/>
            <person name="Chinwalla A."/>
            <person name="Civetta A."/>
            <person name="Clifton S.W."/>
            <person name="Comeron J.M."/>
            <person name="Costello J.C."/>
            <person name="Coyne J.A."/>
            <person name="Daub J."/>
            <person name="David R.G."/>
            <person name="Delcher A.L."/>
            <person name="Delehaunty K."/>
            <person name="Do C.B."/>
            <person name="Ebling H."/>
            <person name="Edwards K."/>
            <person name="Eickbush T."/>
            <person name="Evans J.D."/>
            <person name="Filipski A."/>
            <person name="Findeiss S."/>
            <person name="Freyhult E."/>
            <person name="Fulton L."/>
            <person name="Fulton R."/>
            <person name="Garcia A.C."/>
            <person name="Gardiner A."/>
            <person name="Garfield D.A."/>
            <person name="Garvin B.E."/>
            <person name="Gibson G."/>
            <person name="Gilbert D."/>
            <person name="Gnerre S."/>
            <person name="Godfrey J."/>
            <person name="Good R."/>
            <person name="Gotea V."/>
            <person name="Gravely B."/>
            <person name="Greenberg A.J."/>
            <person name="Griffiths-Jones S."/>
            <person name="Gross S."/>
            <person name="Guigo R."/>
            <person name="Gustafson E.A."/>
            <person name="Haerty W."/>
            <person name="Hahn M.W."/>
            <person name="Halligan D.L."/>
            <person name="Halpern A.L."/>
            <person name="Halter G.M."/>
            <person name="Han M.V."/>
            <person name="Heger A."/>
            <person name="Hillier L."/>
            <person name="Hinrichs A.S."/>
            <person name="Holmes I."/>
            <person name="Hoskins R.A."/>
            <person name="Hubisz M.J."/>
            <person name="Hultmark D."/>
            <person name="Huntley M.A."/>
            <person name="Jaffe D.B."/>
            <person name="Jagadeeshan S."/>
            <person name="Jeck W.R."/>
            <person name="Johnson J."/>
            <person name="Jones C.D."/>
            <person name="Jordan W.C."/>
            <person name="Karpen G.H."/>
            <person name="Kataoka E."/>
            <person name="Keightley P.D."/>
            <person name="Kheradpour P."/>
            <person name="Kirkness E.F."/>
            <person name="Koerich L.B."/>
            <person name="Kristiansen K."/>
            <person name="Kudrna D."/>
            <person name="Kulathinal R.J."/>
            <person name="Kumar S."/>
            <person name="Kwok R."/>
            <person name="Lander E."/>
            <person name="Langley C.H."/>
            <person name="Lapoint R."/>
            <person name="Lazzaro B.P."/>
            <person name="Lee S.J."/>
            <person name="Levesque L."/>
            <person name="Li R."/>
            <person name="Lin C.F."/>
            <person name="Lin M.F."/>
            <person name="Lindblad-Toh K."/>
            <person name="Llopart A."/>
            <person name="Long M."/>
            <person name="Low L."/>
            <person name="Lozovsky E."/>
            <person name="Lu J."/>
            <person name="Luo M."/>
            <person name="Machado C.A."/>
            <person name="Makalowski W."/>
            <person name="Marzo M."/>
            <person name="Matsuda M."/>
            <person name="Matzkin L."/>
            <person name="McAllister B."/>
            <person name="McBride C.S."/>
            <person name="McKernan B."/>
            <person name="McKernan K."/>
            <person name="Mendez-Lago M."/>
            <person name="Minx P."/>
            <person name="Mollenhauer M.U."/>
            <person name="Montooth K."/>
            <person name="Mount S.M."/>
            <person name="Mu X."/>
            <person name="Myers E."/>
            <person name="Negre B."/>
            <person name="Newfeld S."/>
            <person name="Nielsen R."/>
            <person name="Noor M.A."/>
            <person name="O'Grady P."/>
            <person name="Pachter L."/>
            <person name="Papaceit M."/>
            <person name="Parisi M.J."/>
            <person name="Parisi M."/>
            <person name="Parts L."/>
            <person name="Pedersen J.S."/>
            <person name="Pesole G."/>
            <person name="Phillippy A.M."/>
            <person name="Ponting C.P."/>
            <person name="Pop M."/>
            <person name="Porcelli D."/>
            <person name="Powell J.R."/>
            <person name="Prohaska S."/>
            <person name="Pruitt K."/>
            <person name="Puig M."/>
            <person name="Quesneville H."/>
            <person name="Ram K.R."/>
            <person name="Rand D."/>
            <person name="Rasmussen M.D."/>
            <person name="Reed L.K."/>
            <person name="Reenan R."/>
            <person name="Reily A."/>
            <person name="Remington K.A."/>
            <person name="Rieger T.T."/>
            <person name="Ritchie M.G."/>
            <person name="Robin C."/>
            <person name="Rogers Y.H."/>
            <person name="Rohde C."/>
            <person name="Rozas J."/>
            <person name="Rubenfield M.J."/>
            <person name="Ruiz A."/>
            <person name="Russo S."/>
            <person name="Salzberg S.L."/>
            <person name="Sanchez-Gracia A."/>
            <person name="Saranga D.J."/>
            <person name="Sato H."/>
            <person name="Schaeffer S.W."/>
            <person name="Schatz M.C."/>
            <person name="Schlenke T."/>
            <person name="Schwartz R."/>
            <person name="Segarra C."/>
            <person name="Singh R.S."/>
            <person name="Sirot L."/>
            <person name="Sirota M."/>
            <person name="Sisneros N.B."/>
            <person name="Smith C.D."/>
            <person name="Smith T.F."/>
            <person name="Spieth J."/>
            <person name="Stage D.E."/>
            <person name="Stark A."/>
            <person name="Stephan W."/>
            <person name="Strausberg R.L."/>
            <person name="Strempel S."/>
            <person name="Sturgill D."/>
            <person name="Sutton G."/>
            <person name="Sutton G.G."/>
            <person name="Tao W."/>
            <person name="Teichmann S."/>
            <person name="Tobari Y.N."/>
            <person name="Tomimura Y."/>
            <person name="Tsolas J.M."/>
            <person name="Valente V.L."/>
            <person name="Venter E."/>
            <person name="Venter J.C."/>
            <person name="Vicario S."/>
            <person name="Vieira F.G."/>
            <person name="Vilella A.J."/>
            <person name="Villasante A."/>
            <person name="Walenz B."/>
            <person name="Wang J."/>
            <person name="Wasserman M."/>
            <person name="Watts T."/>
            <person name="Wilson D."/>
            <person name="Wilson R.K."/>
            <person name="Wing R.A."/>
            <person name="Wolfner M.F."/>
            <person name="Wong A."/>
            <person name="Wong G.K."/>
            <person name="Wu C.I."/>
            <person name="Wu G."/>
            <person name="Yamamoto D."/>
            <person name="Yang H.P."/>
            <person name="Yang S.P."/>
            <person name="Yorke J.A."/>
            <person name="Yoshida K."/>
            <person name="Zdobnov E."/>
            <person name="Zhang P."/>
            <person name="Zhang Y."/>
            <person name="Zimin A.V."/>
            <person name="Baldwin J."/>
            <person name="Abdouelleil A."/>
            <person name="Abdulkadir J."/>
            <person name="Abebe A."/>
            <person name="Abera B."/>
            <person name="Abreu J."/>
            <person name="Acer S.C."/>
            <person name="Aftuck L."/>
            <person name="Alexander A."/>
            <person name="An P."/>
            <person name="Anderson E."/>
            <person name="Anderson S."/>
            <person name="Arachi H."/>
            <person name="Azer M."/>
            <person name="Bachantsang P."/>
            <person name="Barry A."/>
            <person name="Bayul T."/>
            <person name="Berlin A."/>
            <person name="Bessette D."/>
            <person name="Bloom T."/>
            <person name="Blye J."/>
            <person name="Boguslavskiy L."/>
            <person name="Bonnet C."/>
            <person name="Boukhgalter B."/>
            <person name="Bourzgui I."/>
            <person name="Brown A."/>
            <person name="Cahill P."/>
            <person name="Channer S."/>
            <person name="Cheshatsang Y."/>
            <person name="Chuda L."/>
            <person name="Citroen M."/>
            <person name="Collymore A."/>
            <person name="Cooke P."/>
            <person name="Costello M."/>
            <person name="D'Aco K."/>
            <person name="Daza R."/>
            <person name="De Haan G."/>
            <person name="DeGray S."/>
            <person name="DeMaso C."/>
            <person name="Dhargay N."/>
            <person name="Dooley K."/>
            <person name="Dooley E."/>
            <person name="Doricent M."/>
            <person name="Dorje P."/>
            <person name="Dorjee K."/>
            <person name="Dupes A."/>
            <person name="Elong R."/>
            <person name="Falk J."/>
            <person name="Farina A."/>
            <person name="Faro S."/>
            <person name="Ferguson D."/>
            <person name="Fisher S."/>
            <person name="Foley C.D."/>
            <person name="Franke A."/>
            <person name="Friedrich D."/>
            <person name="Gadbois L."/>
            <person name="Gearin G."/>
            <person name="Gearin C.R."/>
            <person name="Giannoukos G."/>
            <person name="Goode T."/>
            <person name="Graham J."/>
            <person name="Grandbois E."/>
            <person name="Grewal S."/>
            <person name="Gyaltsen K."/>
            <person name="Hafez N."/>
            <person name="Hagos B."/>
            <person name="Hall J."/>
            <person name="Henson C."/>
            <person name="Hollinger A."/>
            <person name="Honan T."/>
            <person name="Huard M.D."/>
            <person name="Hughes L."/>
            <person name="Hurhula B."/>
            <person name="Husby M.E."/>
            <person name="Kamat A."/>
            <person name="Kanga B."/>
            <person name="Kashin S."/>
            <person name="Khazanovich D."/>
            <person name="Kisner P."/>
            <person name="Lance K."/>
            <person name="Lara M."/>
            <person name="Lee W."/>
            <person name="Lennon N."/>
            <person name="Letendre F."/>
            <person name="LeVine R."/>
            <person name="Lipovsky A."/>
            <person name="Liu X."/>
            <person name="Liu J."/>
            <person name="Liu S."/>
            <person name="Lokyitsang T."/>
            <person name="Lokyitsang Y."/>
            <person name="Lubonja R."/>
            <person name="Lui A."/>
            <person name="MacDonald P."/>
            <person name="Magnisalis V."/>
            <person name="Maru K."/>
            <person name="Matthews C."/>
            <person name="McCusker W."/>
            <person name="McDonough S."/>
            <person name="Mehta T."/>
            <person name="Meldrim J."/>
            <person name="Meneus L."/>
            <person name="Mihai O."/>
            <person name="Mihalev A."/>
            <person name="Mihova T."/>
            <person name="Mittelman R."/>
            <person name="Mlenga V."/>
            <person name="Montmayeur A."/>
            <person name="Mulrain L."/>
            <person name="Navidi A."/>
            <person name="Naylor J."/>
            <person name="Negash T."/>
            <person name="Nguyen T."/>
            <person name="Nguyen N."/>
            <person name="Nicol R."/>
            <person name="Norbu C."/>
            <person name="Norbu N."/>
            <person name="Novod N."/>
            <person name="O'Neill B."/>
            <person name="Osman S."/>
            <person name="Markiewicz E."/>
            <person name="Oyono O.L."/>
            <person name="Patti C."/>
            <person name="Phunkhang P."/>
            <person name="Pierre F."/>
            <person name="Priest M."/>
            <person name="Raghuraman S."/>
            <person name="Rege F."/>
            <person name="Reyes R."/>
            <person name="Rise C."/>
            <person name="Rogov P."/>
            <person name="Ross K."/>
            <person name="Ryan E."/>
            <person name="Settipalli S."/>
            <person name="Shea T."/>
            <person name="Sherpa N."/>
            <person name="Shi L."/>
            <person name="Shih D."/>
            <person name="Sparrow T."/>
            <person name="Spaulding J."/>
            <person name="Stalker J."/>
            <person name="Stange-Thomann N."/>
            <person name="Stavropoulos S."/>
            <person name="Stone C."/>
            <person name="Strader C."/>
            <person name="Tesfaye S."/>
            <person name="Thomson T."/>
            <person name="Thoulutsang Y."/>
            <person name="Thoulutsang D."/>
            <person name="Topham K."/>
            <person name="Topping I."/>
            <person name="Tsamla T."/>
            <person name="Vassiliev H."/>
            <person name="Vo A."/>
            <person name="Wangchuk T."/>
            <person name="Wangdi T."/>
            <person name="Weiand M."/>
            <person name="Wilkinson J."/>
            <person name="Wilson A."/>
            <person name="Yadav S."/>
            <person name="Young G."/>
            <person name="Yu Q."/>
            <person name="Zembek L."/>
            <person name="Zhong D."/>
            <person name="Zimmer A."/>
            <person name="Zwirko Z."/>
            <person name="Jaffe D.B."/>
            <person name="Alvarez P."/>
            <person name="Brockman W."/>
            <person name="Butler J."/>
            <person name="Chin C."/>
            <person name="Gnerre S."/>
            <person name="Grabherr M."/>
            <person name="Kleber M."/>
            <person name="Mauceli E."/>
            <person name="MacCallum I."/>
        </authorList>
    </citation>
    <scope>NUCLEOTIDE SEQUENCE [LARGE SCALE GENOMIC DNA]</scope>
    <source>
        <strain evidence="13">Tucson 15081-1352.22</strain>
    </source>
</reference>
<comment type="function">
    <text evidence="1">Directs RNA polymerase II nuclear import.</text>
</comment>
<evidence type="ECO:0000256" key="3">
    <source>
        <dbReference type="ARBA" id="ARBA00004496"/>
    </source>
</evidence>
<feature type="compositionally biased region" description="Polar residues" evidence="10">
    <location>
        <begin position="141"/>
        <end position="155"/>
    </location>
</feature>
<dbReference type="HOGENOM" id="CLU_068532_0_0_1"/>